<dbReference type="InterPro" id="IPR021456">
    <property type="entry name" value="DUF3107"/>
</dbReference>
<reference evidence="1 2" key="1">
    <citation type="submission" date="2018-10" db="EMBL/GenBank/DDBJ databases">
        <title>Kocuria sp. M5W7-7, whole genome shotgun sequence.</title>
        <authorList>
            <person name="Tuo L."/>
        </authorList>
    </citation>
    <scope>NUCLEOTIDE SEQUENCE [LARGE SCALE GENOMIC DNA]</scope>
    <source>
        <strain evidence="1 2">M5W7-7</strain>
    </source>
</reference>
<organism evidence="1 2">
    <name type="scientific">Kocuria soli</name>
    <dbReference type="NCBI Taxonomy" id="2485125"/>
    <lineage>
        <taxon>Bacteria</taxon>
        <taxon>Bacillati</taxon>
        <taxon>Actinomycetota</taxon>
        <taxon>Actinomycetes</taxon>
        <taxon>Micrococcales</taxon>
        <taxon>Micrococcaceae</taxon>
        <taxon>Kocuria</taxon>
    </lineage>
</organism>
<dbReference type="Proteomes" id="UP000270616">
    <property type="component" value="Unassembled WGS sequence"/>
</dbReference>
<gene>
    <name evidence="1" type="ORF">EDL96_09260</name>
</gene>
<dbReference type="OrthoDB" id="3268468at2"/>
<dbReference type="EMBL" id="RKMF01000011">
    <property type="protein sequence ID" value="ROZ62650.1"/>
    <property type="molecule type" value="Genomic_DNA"/>
</dbReference>
<proteinExistence type="predicted"/>
<dbReference type="AlphaFoldDB" id="A0A3N3ZQU0"/>
<protein>
    <submittedName>
        <fullName evidence="1">DUF3107 domain-containing protein</fullName>
    </submittedName>
</protein>
<evidence type="ECO:0000313" key="2">
    <source>
        <dbReference type="Proteomes" id="UP000270616"/>
    </source>
</evidence>
<name>A0A3N3ZQU0_9MICC</name>
<accession>A0A3N3ZQU0</accession>
<comment type="caution">
    <text evidence="1">The sequence shown here is derived from an EMBL/GenBank/DDBJ whole genome shotgun (WGS) entry which is preliminary data.</text>
</comment>
<sequence length="78" mass="8137">MEIKIGIQNVGREVVVDSPLSAGEAQELVNKALSEGSVLSLTDAKDHTTIIPTAGIAYVEIGSEARRKVGFMPGVSNA</sequence>
<evidence type="ECO:0000313" key="1">
    <source>
        <dbReference type="EMBL" id="ROZ62650.1"/>
    </source>
</evidence>
<dbReference type="Pfam" id="PF11305">
    <property type="entry name" value="DUF3107"/>
    <property type="match status" value="1"/>
</dbReference>
<dbReference type="RefSeq" id="WP_123825510.1">
    <property type="nucleotide sequence ID" value="NZ_RKMF01000011.1"/>
</dbReference>
<keyword evidence="2" id="KW-1185">Reference proteome</keyword>